<sequence length="135" mass="15599">MKLTNPEIIQESEKEFIDTINAELDWEAIEKLLLEKHGFTLQDEIDYKDGDLVVYNNKIAYKFDFEIKVPLSVIFNRQGECLKMSTLRDDFEDENDLSQKKNSLKPINPEQQNDTVAQMASNIASMISEINHGDD</sequence>
<organism evidence="2 3">
    <name type="scientific">Desulfobacula toluolica (strain DSM 7467 / Tol2)</name>
    <dbReference type="NCBI Taxonomy" id="651182"/>
    <lineage>
        <taxon>Bacteria</taxon>
        <taxon>Pseudomonadati</taxon>
        <taxon>Thermodesulfobacteriota</taxon>
        <taxon>Desulfobacteria</taxon>
        <taxon>Desulfobacterales</taxon>
        <taxon>Desulfobacteraceae</taxon>
        <taxon>Desulfobacula</taxon>
    </lineage>
</organism>
<keyword evidence="3" id="KW-1185">Reference proteome</keyword>
<feature type="region of interest" description="Disordered" evidence="1">
    <location>
        <begin position="92"/>
        <end position="112"/>
    </location>
</feature>
<protein>
    <submittedName>
        <fullName evidence="2">Conserved uncharacterized protein</fullName>
    </submittedName>
</protein>
<evidence type="ECO:0000313" key="2">
    <source>
        <dbReference type="EMBL" id="CCK81605.1"/>
    </source>
</evidence>
<dbReference type="HOGENOM" id="CLU_1892807_0_0_7"/>
<reference evidence="2 3" key="1">
    <citation type="journal article" date="2013" name="Environ. Microbiol.">
        <title>Complete genome, catabolic sub-proteomes and key-metabolites of Desulfobacula toluolica Tol2, a marine, aromatic compound-degrading, sulfate-reducing bacterium.</title>
        <authorList>
            <person name="Wohlbrand L."/>
            <person name="Jacob J.H."/>
            <person name="Kube M."/>
            <person name="Mussmann M."/>
            <person name="Jarling R."/>
            <person name="Beck A."/>
            <person name="Amann R."/>
            <person name="Wilkes H."/>
            <person name="Reinhardt R."/>
            <person name="Rabus R."/>
        </authorList>
    </citation>
    <scope>NUCLEOTIDE SEQUENCE [LARGE SCALE GENOMIC DNA]</scope>
    <source>
        <strain evidence="3">DSM 7467 / Tol2</strain>
    </source>
</reference>
<dbReference type="OrthoDB" id="5419883at2"/>
<evidence type="ECO:0000313" key="3">
    <source>
        <dbReference type="Proteomes" id="UP000007347"/>
    </source>
</evidence>
<dbReference type="Proteomes" id="UP000007347">
    <property type="component" value="Chromosome"/>
</dbReference>
<dbReference type="RefSeq" id="WP_014958794.1">
    <property type="nucleotide sequence ID" value="NC_018645.1"/>
</dbReference>
<dbReference type="KEGG" id="dto:TOL2_C34480"/>
<dbReference type="STRING" id="651182.TOL2_C34480"/>
<name>K0NLJ0_DESTT</name>
<dbReference type="EMBL" id="FO203503">
    <property type="protein sequence ID" value="CCK81605.1"/>
    <property type="molecule type" value="Genomic_DNA"/>
</dbReference>
<evidence type="ECO:0000256" key="1">
    <source>
        <dbReference type="SAM" id="MobiDB-lite"/>
    </source>
</evidence>
<accession>K0NLJ0</accession>
<gene>
    <name evidence="2" type="ordered locus">TOL2_C34480</name>
</gene>
<proteinExistence type="predicted"/>
<dbReference type="AlphaFoldDB" id="K0NLJ0"/>